<evidence type="ECO:0000313" key="2">
    <source>
        <dbReference type="Proteomes" id="UP000075324"/>
    </source>
</evidence>
<reference evidence="1 2" key="1">
    <citation type="submission" date="2016-01" db="EMBL/GenBank/DDBJ databases">
        <title>Draft Genome Sequences of Seven Thermophilic Sporeformers Isolated from Foods.</title>
        <authorList>
            <person name="Berendsen E.M."/>
            <person name="Wells-Bennik M.H."/>
            <person name="Krawcyk A.O."/>
            <person name="De Jong A."/>
            <person name="Holsappel S."/>
            <person name="Eijlander R.T."/>
            <person name="Kuipers O.P."/>
        </authorList>
    </citation>
    <scope>NUCLEOTIDE SEQUENCE [LARGE SCALE GENOMIC DNA]</scope>
    <source>
        <strain evidence="1 2">B4110</strain>
    </source>
</reference>
<sequence length="43" mass="4912">MTLLFLIFTIIMIKKKIEAIIVKMLKKEGDVLYPFTKGLSLIG</sequence>
<protein>
    <submittedName>
        <fullName evidence="1">Uncharacterized protein</fullName>
    </submittedName>
</protein>
<gene>
    <name evidence="1" type="ORF">B4110_3479</name>
</gene>
<dbReference type="Proteomes" id="UP000075324">
    <property type="component" value="Unassembled WGS sequence"/>
</dbReference>
<proteinExistence type="predicted"/>
<evidence type="ECO:0000313" key="1">
    <source>
        <dbReference type="EMBL" id="KYD24050.1"/>
    </source>
</evidence>
<accession>A0A150MHS3</accession>
<dbReference type="PATRIC" id="fig|153151.4.peg.1526"/>
<dbReference type="AlphaFoldDB" id="A0A150MHS3"/>
<dbReference type="EMBL" id="LQYW01000161">
    <property type="protein sequence ID" value="KYD24050.1"/>
    <property type="molecule type" value="Genomic_DNA"/>
</dbReference>
<comment type="caution">
    <text evidence="1">The sequence shown here is derived from an EMBL/GenBank/DDBJ whole genome shotgun (WGS) entry which is preliminary data.</text>
</comment>
<name>A0A150MHS3_9BACL</name>
<organism evidence="1 2">
    <name type="scientific">Parageobacillus toebii</name>
    <dbReference type="NCBI Taxonomy" id="153151"/>
    <lineage>
        <taxon>Bacteria</taxon>
        <taxon>Bacillati</taxon>
        <taxon>Bacillota</taxon>
        <taxon>Bacilli</taxon>
        <taxon>Bacillales</taxon>
        <taxon>Anoxybacillaceae</taxon>
        <taxon>Parageobacillus</taxon>
    </lineage>
</organism>